<protein>
    <submittedName>
        <fullName evidence="1">Uncharacterized protein</fullName>
    </submittedName>
</protein>
<organism evidence="1 2">
    <name type="scientific">Candidatus Jorgensenbacteria bacterium GW2011_GWC1_48_8</name>
    <dbReference type="NCBI Taxonomy" id="1618666"/>
    <lineage>
        <taxon>Bacteria</taxon>
        <taxon>Candidatus Joergenseniibacteriota</taxon>
    </lineage>
</organism>
<reference evidence="1 2" key="1">
    <citation type="journal article" date="2015" name="Nature">
        <title>rRNA introns, odd ribosomes, and small enigmatic genomes across a large radiation of phyla.</title>
        <authorList>
            <person name="Brown C.T."/>
            <person name="Hug L.A."/>
            <person name="Thomas B.C."/>
            <person name="Sharon I."/>
            <person name="Castelle C.J."/>
            <person name="Singh A."/>
            <person name="Wilkins M.J."/>
            <person name="Williams K.H."/>
            <person name="Banfield J.F."/>
        </authorList>
    </citation>
    <scope>NUCLEOTIDE SEQUENCE [LARGE SCALE GENOMIC DNA]</scope>
</reference>
<proteinExistence type="predicted"/>
<name>A0A0G1UXM2_9BACT</name>
<dbReference type="EMBL" id="LCPO01000013">
    <property type="protein sequence ID" value="KKU98811.1"/>
    <property type="molecule type" value="Genomic_DNA"/>
</dbReference>
<dbReference type="Proteomes" id="UP000034600">
    <property type="component" value="Unassembled WGS sequence"/>
</dbReference>
<comment type="caution">
    <text evidence="1">The sequence shown here is derived from an EMBL/GenBank/DDBJ whole genome shotgun (WGS) entry which is preliminary data.</text>
</comment>
<sequence length="161" mass="17631">MRTKKIALITSIVAVVILALAFGMVLGKKQGETTGRTEAENRLNPLLDLAFPRPPEVMTSLTGVVKAIYGAIINLEVRDPNDYLPHTDGTAQSVEIRYAMVTSATKFFLLDFGTPDKSGSTATKIIKLSDIKVGDNVKVTSDTNIRDAERFDVTEVEIVRY</sequence>
<gene>
    <name evidence="1" type="ORF">UY32_C0013G0008</name>
</gene>
<evidence type="ECO:0000313" key="2">
    <source>
        <dbReference type="Proteomes" id="UP000034600"/>
    </source>
</evidence>
<dbReference type="AlphaFoldDB" id="A0A0G1UXM2"/>
<evidence type="ECO:0000313" key="1">
    <source>
        <dbReference type="EMBL" id="KKU98811.1"/>
    </source>
</evidence>
<accession>A0A0G1UXM2</accession>